<sequence length="107" mass="12646">MLEALEKIKSAEEQNERKKEKLVAELAAYETNKKQQLQKKREELRMDFSTVLSEREQVLSEELAAEEKDLNSHAEDAIKMMEKKYQEKKEQTIQKIIERVISEYGSQ</sequence>
<feature type="coiled-coil region" evidence="1">
    <location>
        <begin position="1"/>
        <end position="91"/>
    </location>
</feature>
<comment type="caution">
    <text evidence="2">The sequence shown here is derived from an EMBL/GenBank/DDBJ whole genome shotgun (WGS) entry which is preliminary data.</text>
</comment>
<dbReference type="EMBL" id="JAFLVR010000002">
    <property type="protein sequence ID" value="MBO0450906.1"/>
    <property type="molecule type" value="Genomic_DNA"/>
</dbReference>
<dbReference type="RefSeq" id="WP_207106716.1">
    <property type="nucleotide sequence ID" value="NZ_JAFLVR010000002.1"/>
</dbReference>
<protein>
    <recommendedName>
        <fullName evidence="4">V-type ATP synthase subunit G</fullName>
    </recommendedName>
</protein>
<dbReference type="Proteomes" id="UP000664495">
    <property type="component" value="Unassembled WGS sequence"/>
</dbReference>
<gene>
    <name evidence="2" type="ORF">JZO85_01415</name>
</gene>
<keyword evidence="1" id="KW-0175">Coiled coil</keyword>
<evidence type="ECO:0000313" key="3">
    <source>
        <dbReference type="Proteomes" id="UP000664495"/>
    </source>
</evidence>
<evidence type="ECO:0000256" key="1">
    <source>
        <dbReference type="SAM" id="Coils"/>
    </source>
</evidence>
<keyword evidence="3" id="KW-1185">Reference proteome</keyword>
<organism evidence="2 3">
    <name type="scientific">Candidatus Enterococcus murrayae</name>
    <dbReference type="NCBI Taxonomy" id="2815321"/>
    <lineage>
        <taxon>Bacteria</taxon>
        <taxon>Bacillati</taxon>
        <taxon>Bacillota</taxon>
        <taxon>Bacilli</taxon>
        <taxon>Lactobacillales</taxon>
        <taxon>Enterococcaceae</taxon>
        <taxon>Enterococcus</taxon>
    </lineage>
</organism>
<accession>A0ABS3HBS4</accession>
<evidence type="ECO:0008006" key="4">
    <source>
        <dbReference type="Google" id="ProtNLM"/>
    </source>
</evidence>
<reference evidence="2 3" key="1">
    <citation type="submission" date="2021-03" db="EMBL/GenBank/DDBJ databases">
        <title>Enterococcal diversity collection.</title>
        <authorList>
            <person name="Gilmore M.S."/>
            <person name="Schwartzman J."/>
            <person name="Van Tyne D."/>
            <person name="Martin M."/>
            <person name="Earl A.M."/>
            <person name="Manson A.L."/>
            <person name="Straub T."/>
            <person name="Salamzade R."/>
            <person name="Saavedra J."/>
            <person name="Lebreton F."/>
            <person name="Prichula J."/>
            <person name="Schaufler K."/>
            <person name="Gaca A."/>
            <person name="Sgardioli B."/>
            <person name="Wagenaar J."/>
            <person name="Strong T."/>
        </authorList>
    </citation>
    <scope>NUCLEOTIDE SEQUENCE [LARGE SCALE GENOMIC DNA]</scope>
    <source>
        <strain evidence="2 3">MJM16</strain>
    </source>
</reference>
<proteinExistence type="predicted"/>
<name>A0ABS3HBS4_9ENTE</name>
<evidence type="ECO:0000313" key="2">
    <source>
        <dbReference type="EMBL" id="MBO0450906.1"/>
    </source>
</evidence>